<dbReference type="Proteomes" id="UP000033664">
    <property type="component" value="Unassembled WGS sequence"/>
</dbReference>
<name>A0A0F4PKF5_9GAMM</name>
<evidence type="ECO:0000259" key="11">
    <source>
        <dbReference type="Pfam" id="PF21694"/>
    </source>
</evidence>
<dbReference type="InterPro" id="IPR008921">
    <property type="entry name" value="DNA_pol3_clamp-load_cplx_C"/>
</dbReference>
<dbReference type="EC" id="2.7.7.7" evidence="1 9"/>
<evidence type="ECO:0000256" key="4">
    <source>
        <dbReference type="ARBA" id="ARBA00022695"/>
    </source>
</evidence>
<accession>A0A0F4PKF5</accession>
<sequence>MRIYANQLAQQLSRGLAPFYMVFGDEPFQVDECIRHIRQNARQQGFDEVIKLTAGAQFDWQELDGHYHSLSLFSSRTLIELDLNGQKPAKTGAEHLKRCAQGVNPDCIIVIRGMKASQDVQRSAWFKALDKEGIFVPCYPLTGNHLRRWLDNHCQRLGLNLEGDAKQVLLDTTEGNLLACHQELEKLALLYANKAIDGRTLTGMLLNQNKFDIFDLANAVLGGEGDKAMQVLARLQNDNTEPTAIAWALGKEAQQLLTLAELRHQGQDFNSACKKLGIWKNQQPLYQRALQRLDMARIEQLCDLLSDFDSQFKSGKLSSPYPMLAHISMSFCRTLPFSAPIFSE</sequence>
<dbReference type="Gene3D" id="1.20.272.10">
    <property type="match status" value="1"/>
</dbReference>
<dbReference type="GO" id="GO:0003887">
    <property type="term" value="F:DNA-directed DNA polymerase activity"/>
    <property type="evidence" value="ECO:0007669"/>
    <property type="project" value="UniProtKB-UniRule"/>
</dbReference>
<dbReference type="AlphaFoldDB" id="A0A0F4PKF5"/>
<evidence type="ECO:0000256" key="9">
    <source>
        <dbReference type="NCBIfam" id="TIGR01128"/>
    </source>
</evidence>
<gene>
    <name evidence="12" type="ORF">TW72_16655</name>
</gene>
<dbReference type="GO" id="GO:0009360">
    <property type="term" value="C:DNA polymerase III complex"/>
    <property type="evidence" value="ECO:0007669"/>
    <property type="project" value="UniProtKB-UniRule"/>
</dbReference>
<comment type="catalytic activity">
    <reaction evidence="8">
        <text>DNA(n) + a 2'-deoxyribonucleoside 5'-triphosphate = DNA(n+1) + diphosphate</text>
        <dbReference type="Rhea" id="RHEA:22508"/>
        <dbReference type="Rhea" id="RHEA-COMP:17339"/>
        <dbReference type="Rhea" id="RHEA-COMP:17340"/>
        <dbReference type="ChEBI" id="CHEBI:33019"/>
        <dbReference type="ChEBI" id="CHEBI:61560"/>
        <dbReference type="ChEBI" id="CHEBI:173112"/>
        <dbReference type="EC" id="2.7.7.7"/>
    </reaction>
</comment>
<dbReference type="Gene3D" id="1.10.8.60">
    <property type="match status" value="1"/>
</dbReference>
<evidence type="ECO:0000256" key="1">
    <source>
        <dbReference type="ARBA" id="ARBA00012417"/>
    </source>
</evidence>
<comment type="similarity">
    <text evidence="7">Belongs to the DNA polymerase HolA subunit family.</text>
</comment>
<dbReference type="PANTHER" id="PTHR34388">
    <property type="entry name" value="DNA POLYMERASE III SUBUNIT DELTA"/>
    <property type="match status" value="1"/>
</dbReference>
<dbReference type="Pfam" id="PF06144">
    <property type="entry name" value="DNA_pol3_delta"/>
    <property type="match status" value="1"/>
</dbReference>
<keyword evidence="6" id="KW-0239">DNA-directed DNA polymerase</keyword>
<reference evidence="12 13" key="1">
    <citation type="journal article" date="2015" name="BMC Genomics">
        <title>Genome mining reveals unlocked bioactive potential of marine Gram-negative bacteria.</title>
        <authorList>
            <person name="Machado H."/>
            <person name="Sonnenschein E.C."/>
            <person name="Melchiorsen J."/>
            <person name="Gram L."/>
        </authorList>
    </citation>
    <scope>NUCLEOTIDE SEQUENCE [LARGE SCALE GENOMIC DNA]</scope>
    <source>
        <strain evidence="12 13">S3137</strain>
    </source>
</reference>
<keyword evidence="13" id="KW-1185">Reference proteome</keyword>
<dbReference type="PANTHER" id="PTHR34388:SF1">
    <property type="entry name" value="DNA POLYMERASE III SUBUNIT DELTA"/>
    <property type="match status" value="1"/>
</dbReference>
<evidence type="ECO:0000256" key="2">
    <source>
        <dbReference type="ARBA" id="ARBA00017703"/>
    </source>
</evidence>
<keyword evidence="3" id="KW-0808">Transferase</keyword>
<dbReference type="InterPro" id="IPR010372">
    <property type="entry name" value="DNA_pol3_delta_N"/>
</dbReference>
<dbReference type="Gene3D" id="3.40.50.300">
    <property type="entry name" value="P-loop containing nucleotide triphosphate hydrolases"/>
    <property type="match status" value="1"/>
</dbReference>
<proteinExistence type="inferred from homology"/>
<dbReference type="SUPFAM" id="SSF48019">
    <property type="entry name" value="post-AAA+ oligomerization domain-like"/>
    <property type="match status" value="1"/>
</dbReference>
<dbReference type="InterPro" id="IPR048466">
    <property type="entry name" value="DNA_pol3_delta-like_C"/>
</dbReference>
<dbReference type="EMBL" id="JXXZ01000015">
    <property type="protein sequence ID" value="KJY96838.1"/>
    <property type="molecule type" value="Genomic_DNA"/>
</dbReference>
<evidence type="ECO:0000313" key="13">
    <source>
        <dbReference type="Proteomes" id="UP000033664"/>
    </source>
</evidence>
<feature type="domain" description="DNA polymerase III delta subunit-like C-terminal" evidence="11">
    <location>
        <begin position="212"/>
        <end position="318"/>
    </location>
</feature>
<dbReference type="SUPFAM" id="SSF52540">
    <property type="entry name" value="P-loop containing nucleoside triphosphate hydrolases"/>
    <property type="match status" value="1"/>
</dbReference>
<dbReference type="GO" id="GO:0006261">
    <property type="term" value="P:DNA-templated DNA replication"/>
    <property type="evidence" value="ECO:0007669"/>
    <property type="project" value="TreeGrafter"/>
</dbReference>
<evidence type="ECO:0000256" key="5">
    <source>
        <dbReference type="ARBA" id="ARBA00022705"/>
    </source>
</evidence>
<dbReference type="Pfam" id="PF21694">
    <property type="entry name" value="DNA_pol3_delta_C"/>
    <property type="match status" value="1"/>
</dbReference>
<dbReference type="InterPro" id="IPR005790">
    <property type="entry name" value="DNA_polIII_delta"/>
</dbReference>
<dbReference type="OrthoDB" id="9770982at2"/>
<dbReference type="RefSeq" id="WP_045979814.1">
    <property type="nucleotide sequence ID" value="NZ_JXXY01000014.1"/>
</dbReference>
<feature type="domain" description="DNA polymerase III delta N-terminal" evidence="10">
    <location>
        <begin position="20"/>
        <end position="138"/>
    </location>
</feature>
<dbReference type="CDD" id="cd18138">
    <property type="entry name" value="HLD_clamp_pol_III_delta"/>
    <property type="match status" value="1"/>
</dbReference>
<evidence type="ECO:0000256" key="7">
    <source>
        <dbReference type="ARBA" id="ARBA00034754"/>
    </source>
</evidence>
<dbReference type="InterPro" id="IPR027417">
    <property type="entry name" value="P-loop_NTPase"/>
</dbReference>
<dbReference type="eggNOG" id="COG1466">
    <property type="taxonomic scope" value="Bacteria"/>
</dbReference>
<organism evidence="12 13">
    <name type="scientific">Pseudoalteromonas ruthenica</name>
    <dbReference type="NCBI Taxonomy" id="151081"/>
    <lineage>
        <taxon>Bacteria</taxon>
        <taxon>Pseudomonadati</taxon>
        <taxon>Pseudomonadota</taxon>
        <taxon>Gammaproteobacteria</taxon>
        <taxon>Alteromonadales</taxon>
        <taxon>Pseudoalteromonadaceae</taxon>
        <taxon>Pseudoalteromonas</taxon>
    </lineage>
</organism>
<dbReference type="NCBIfam" id="TIGR01128">
    <property type="entry name" value="holA"/>
    <property type="match status" value="1"/>
</dbReference>
<comment type="caution">
    <text evidence="12">The sequence shown here is derived from an EMBL/GenBank/DDBJ whole genome shotgun (WGS) entry which is preliminary data.</text>
</comment>
<dbReference type="GO" id="GO:0003677">
    <property type="term" value="F:DNA binding"/>
    <property type="evidence" value="ECO:0007669"/>
    <property type="project" value="InterPro"/>
</dbReference>
<keyword evidence="5" id="KW-0235">DNA replication</keyword>
<evidence type="ECO:0000256" key="3">
    <source>
        <dbReference type="ARBA" id="ARBA00022679"/>
    </source>
</evidence>
<evidence type="ECO:0000256" key="6">
    <source>
        <dbReference type="ARBA" id="ARBA00022932"/>
    </source>
</evidence>
<evidence type="ECO:0000256" key="8">
    <source>
        <dbReference type="ARBA" id="ARBA00049244"/>
    </source>
</evidence>
<evidence type="ECO:0000259" key="10">
    <source>
        <dbReference type="Pfam" id="PF06144"/>
    </source>
</evidence>
<evidence type="ECO:0000313" key="12">
    <source>
        <dbReference type="EMBL" id="KJY96838.1"/>
    </source>
</evidence>
<protein>
    <recommendedName>
        <fullName evidence="2 9">DNA polymerase III subunit delta</fullName>
        <ecNumber evidence="1 9">2.7.7.7</ecNumber>
    </recommendedName>
</protein>
<dbReference type="PATRIC" id="fig|151081.8.peg.2554"/>
<dbReference type="GeneID" id="58230128"/>
<keyword evidence="4" id="KW-0548">Nucleotidyltransferase</keyword>